<gene>
    <name evidence="3" type="ORF">HNQ39_003437</name>
</gene>
<organism evidence="3 4">
    <name type="scientific">Armatimonas rosea</name>
    <dbReference type="NCBI Taxonomy" id="685828"/>
    <lineage>
        <taxon>Bacteria</taxon>
        <taxon>Bacillati</taxon>
        <taxon>Armatimonadota</taxon>
        <taxon>Armatimonadia</taxon>
        <taxon>Armatimonadales</taxon>
        <taxon>Armatimonadaceae</taxon>
        <taxon>Armatimonas</taxon>
    </lineage>
</organism>
<dbReference type="Proteomes" id="UP000520814">
    <property type="component" value="Unassembled WGS sequence"/>
</dbReference>
<sequence length="514" mass="57006">MYRRTNVIYRVVDALFRNRNLVLITLLCVAIPVALLLIFKSKGYTATAAVSVAQEGKILRENIGANIDQSGWKSAAEVHVANLTTLMKDVRQGGFVDEVFQRAALSHPISLAPGSYDKRVEAFLSGFTIKTDGDNLFTISLNWEDGDECKKLVKAIQDQYIVETVRSKQVASQSGVVYYQKQIEQVEQKMTDANVQLERFRKLHPELGPTSHEVITDRIGLLEDRLQRAKLALVEGGERQTLLAPRLSQERKFIEPESPSVVGSTDSVARKHLRELEDRRSQLTSGDSPYATTSDTIRALDQQIDRARLDVKREQREKVKTGGVTRRVNPRYAELAEATTQSALTAKTAKLEIEQVTQQIAAAKKELKDLPALQNKMNDLDFKATSIQNDLGKLRTGLQNALQKDALEKDLASQTLKAVGEVYAASLSGPKKRIQLGFVSLILGAVVAALMVALREWADPTIRYETDIEQALDIPVLTGLPETRAVLAPKSLEGSRRSGSKSRRPKALLPSEEL</sequence>
<reference evidence="3 4" key="1">
    <citation type="submission" date="2020-08" db="EMBL/GenBank/DDBJ databases">
        <title>Genomic Encyclopedia of Type Strains, Phase IV (KMG-IV): sequencing the most valuable type-strain genomes for metagenomic binning, comparative biology and taxonomic classification.</title>
        <authorList>
            <person name="Goeker M."/>
        </authorList>
    </citation>
    <scope>NUCLEOTIDE SEQUENCE [LARGE SCALE GENOMIC DNA]</scope>
    <source>
        <strain evidence="3 4">DSM 23562</strain>
    </source>
</reference>
<dbReference type="EMBL" id="JACHGW010000003">
    <property type="protein sequence ID" value="MBB6051627.1"/>
    <property type="molecule type" value="Genomic_DNA"/>
</dbReference>
<dbReference type="InterPro" id="IPR050445">
    <property type="entry name" value="Bact_polysacc_biosynth/exp"/>
</dbReference>
<dbReference type="PANTHER" id="PTHR32309:SF31">
    <property type="entry name" value="CAPSULAR EXOPOLYSACCHARIDE FAMILY"/>
    <property type="match status" value="1"/>
</dbReference>
<keyword evidence="2" id="KW-1133">Transmembrane helix</keyword>
<keyword evidence="4" id="KW-1185">Reference proteome</keyword>
<feature type="transmembrane region" description="Helical" evidence="2">
    <location>
        <begin position="436"/>
        <end position="454"/>
    </location>
</feature>
<evidence type="ECO:0000313" key="3">
    <source>
        <dbReference type="EMBL" id="MBB6051627.1"/>
    </source>
</evidence>
<dbReference type="AlphaFoldDB" id="A0A7W9SRQ4"/>
<feature type="transmembrane region" description="Helical" evidence="2">
    <location>
        <begin position="21"/>
        <end position="39"/>
    </location>
</feature>
<feature type="region of interest" description="Disordered" evidence="1">
    <location>
        <begin position="488"/>
        <end position="514"/>
    </location>
</feature>
<protein>
    <submittedName>
        <fullName evidence="3">Uncharacterized protein involved in exopolysaccharide biosynthesis</fullName>
    </submittedName>
</protein>
<evidence type="ECO:0000256" key="2">
    <source>
        <dbReference type="SAM" id="Phobius"/>
    </source>
</evidence>
<keyword evidence="2" id="KW-0472">Membrane</keyword>
<evidence type="ECO:0000313" key="4">
    <source>
        <dbReference type="Proteomes" id="UP000520814"/>
    </source>
</evidence>
<name>A0A7W9SRQ4_ARMRO</name>
<comment type="caution">
    <text evidence="3">The sequence shown here is derived from an EMBL/GenBank/DDBJ whole genome shotgun (WGS) entry which is preliminary data.</text>
</comment>
<accession>A0A7W9SRQ4</accession>
<dbReference type="PANTHER" id="PTHR32309">
    <property type="entry name" value="TYROSINE-PROTEIN KINASE"/>
    <property type="match status" value="1"/>
</dbReference>
<proteinExistence type="predicted"/>
<evidence type="ECO:0000256" key="1">
    <source>
        <dbReference type="SAM" id="MobiDB-lite"/>
    </source>
</evidence>
<keyword evidence="2" id="KW-0812">Transmembrane</keyword>
<dbReference type="RefSeq" id="WP_184198967.1">
    <property type="nucleotide sequence ID" value="NZ_JACHGW010000003.1"/>
</dbReference>